<dbReference type="Gene3D" id="3.80.30.20">
    <property type="entry name" value="tm_1862 like domain"/>
    <property type="match status" value="1"/>
</dbReference>
<dbReference type="EMBL" id="JJMM01000002">
    <property type="protein sequence ID" value="KDR96621.1"/>
    <property type="molecule type" value="Genomic_DNA"/>
</dbReference>
<keyword evidence="5" id="KW-0479">Metal-binding</keyword>
<dbReference type="eggNOG" id="COG1032">
    <property type="taxonomic scope" value="Bacteria"/>
</dbReference>
<dbReference type="PANTHER" id="PTHR43409:SF7">
    <property type="entry name" value="BLL1977 PROTEIN"/>
    <property type="match status" value="1"/>
</dbReference>
<dbReference type="GO" id="GO:0051539">
    <property type="term" value="F:4 iron, 4 sulfur cluster binding"/>
    <property type="evidence" value="ECO:0007669"/>
    <property type="project" value="UniProtKB-KW"/>
</dbReference>
<dbReference type="InterPro" id="IPR058240">
    <property type="entry name" value="rSAM_sf"/>
</dbReference>
<dbReference type="AlphaFoldDB" id="A0A069RI19"/>
<evidence type="ECO:0000313" key="10">
    <source>
        <dbReference type="Proteomes" id="UP000027946"/>
    </source>
</evidence>
<dbReference type="EC" id="2.1.1.-" evidence="9"/>
<evidence type="ECO:0000256" key="4">
    <source>
        <dbReference type="ARBA" id="ARBA00022691"/>
    </source>
</evidence>
<comment type="cofactor">
    <cofactor evidence="1">
        <name>[4Fe-4S] cluster</name>
        <dbReference type="ChEBI" id="CHEBI:49883"/>
    </cofactor>
</comment>
<keyword evidence="7" id="KW-0411">Iron-sulfur</keyword>
<dbReference type="GO" id="GO:0008168">
    <property type="term" value="F:methyltransferase activity"/>
    <property type="evidence" value="ECO:0007669"/>
    <property type="project" value="UniProtKB-KW"/>
</dbReference>
<dbReference type="InterPro" id="IPR051198">
    <property type="entry name" value="BchE-like"/>
</dbReference>
<dbReference type="OrthoDB" id="9801659at2"/>
<protein>
    <submittedName>
        <fullName evidence="9">Methyltransferase</fullName>
        <ecNumber evidence="9">2.1.1.-</ecNumber>
    </submittedName>
</protein>
<dbReference type="CDD" id="cd01335">
    <property type="entry name" value="Radical_SAM"/>
    <property type="match status" value="1"/>
</dbReference>
<accession>A0A069RI19</accession>
<keyword evidence="4" id="KW-0949">S-adenosyl-L-methionine</keyword>
<sequence length="451" mass="51283">MKVTFIRPNMSIYKAADALQPLAFSILAGITPDNVEIEFYDDRIEKVPENINTDLVVLSVETFTARRAYQLALKYKKMGLPVIMGGFHPSFLPHEVLKFADSVVIGDAEGIWEKIIEDAASKKLSKVYRQDKPHSLNGIVYDRSIFKGKKYAPIYPVQFGRGCKYSCDFCSINAFYGNSLRQRPVDEVIAEIEYLGKKHIFIVDDNICIDGKKAREFFTKLIPLKVRWTSQVSIDIVNDPELLKLMAKSGCMTLLIGFESLDKRNLLQMGKGVNIKNSDYSLAIKKIREHGIMVYGTFILGYDYDTQYSFEACLEFAIKNKIALANFNPLMTMPGTDLYARMKLKGSLIYDKWWLDPEYRYGKAMFNPAGMSAFDLTEGCKYARYKFSSYSSILKRVTDFKANCSSIGNLSIFLVSNAISRREIFQKQGILLGDDMKDEDVLEVANEDNAY</sequence>
<dbReference type="SUPFAM" id="SSF102114">
    <property type="entry name" value="Radical SAM enzymes"/>
    <property type="match status" value="1"/>
</dbReference>
<dbReference type="Gene3D" id="3.40.50.280">
    <property type="entry name" value="Cobalamin-binding domain"/>
    <property type="match status" value="1"/>
</dbReference>
<evidence type="ECO:0000259" key="8">
    <source>
        <dbReference type="PROSITE" id="PS51918"/>
    </source>
</evidence>
<gene>
    <name evidence="9" type="ORF">CLIT_2c02270</name>
</gene>
<dbReference type="InterPro" id="IPR023404">
    <property type="entry name" value="rSAM_horseshoe"/>
</dbReference>
<dbReference type="Proteomes" id="UP000027946">
    <property type="component" value="Unassembled WGS sequence"/>
</dbReference>
<dbReference type="PROSITE" id="PS51918">
    <property type="entry name" value="RADICAL_SAM"/>
    <property type="match status" value="1"/>
</dbReference>
<keyword evidence="2 9" id="KW-0489">Methyltransferase</keyword>
<dbReference type="SFLD" id="SFLDG01123">
    <property type="entry name" value="methyltransferase_(Class_B)"/>
    <property type="match status" value="1"/>
</dbReference>
<dbReference type="STRING" id="1121324.CLIT_2c02270"/>
<dbReference type="GO" id="GO:0005829">
    <property type="term" value="C:cytosol"/>
    <property type="evidence" value="ECO:0007669"/>
    <property type="project" value="TreeGrafter"/>
</dbReference>
<reference evidence="9 10" key="1">
    <citation type="submission" date="2014-03" db="EMBL/GenBank/DDBJ databases">
        <title>Genome sequence of Clostridium litorale W6, DSM 5388.</title>
        <authorList>
            <person name="Poehlein A."/>
            <person name="Jagirdar A."/>
            <person name="Khonsari B."/>
            <person name="Chibani C.M."/>
            <person name="Gutierrez Gutierrez D.A."/>
            <person name="Davydova E."/>
            <person name="Alghaithi H.S."/>
            <person name="Nair K.P."/>
            <person name="Dhamotharan K."/>
            <person name="Chandran L."/>
            <person name="G W."/>
            <person name="Daniel R."/>
        </authorList>
    </citation>
    <scope>NUCLEOTIDE SEQUENCE [LARGE SCALE GENOMIC DNA]</scope>
    <source>
        <strain evidence="9 10">W6</strain>
    </source>
</reference>
<keyword evidence="6" id="KW-0408">Iron</keyword>
<evidence type="ECO:0000256" key="7">
    <source>
        <dbReference type="ARBA" id="ARBA00023014"/>
    </source>
</evidence>
<proteinExistence type="predicted"/>
<dbReference type="PANTHER" id="PTHR43409">
    <property type="entry name" value="ANAEROBIC MAGNESIUM-PROTOPORPHYRIN IX MONOMETHYL ESTER CYCLASE-RELATED"/>
    <property type="match status" value="1"/>
</dbReference>
<dbReference type="SFLD" id="SFLDG01082">
    <property type="entry name" value="B12-binding_domain_containing"/>
    <property type="match status" value="1"/>
</dbReference>
<keyword evidence="10" id="KW-1185">Reference proteome</keyword>
<dbReference type="GO" id="GO:0032259">
    <property type="term" value="P:methylation"/>
    <property type="evidence" value="ECO:0007669"/>
    <property type="project" value="UniProtKB-KW"/>
</dbReference>
<dbReference type="InterPro" id="IPR034466">
    <property type="entry name" value="Methyltransferase_Class_B"/>
</dbReference>
<name>A0A069RI19_PEPLI</name>
<evidence type="ECO:0000256" key="1">
    <source>
        <dbReference type="ARBA" id="ARBA00001966"/>
    </source>
</evidence>
<dbReference type="InterPro" id="IPR007197">
    <property type="entry name" value="rSAM"/>
</dbReference>
<evidence type="ECO:0000256" key="6">
    <source>
        <dbReference type="ARBA" id="ARBA00023004"/>
    </source>
</evidence>
<dbReference type="InterPro" id="IPR006638">
    <property type="entry name" value="Elp3/MiaA/NifB-like_rSAM"/>
</dbReference>
<evidence type="ECO:0000256" key="2">
    <source>
        <dbReference type="ARBA" id="ARBA00022603"/>
    </source>
</evidence>
<comment type="caution">
    <text evidence="9">The sequence shown here is derived from an EMBL/GenBank/DDBJ whole genome shotgun (WGS) entry which is preliminary data.</text>
</comment>
<dbReference type="Pfam" id="PF04055">
    <property type="entry name" value="Radical_SAM"/>
    <property type="match status" value="1"/>
</dbReference>
<dbReference type="RefSeq" id="WP_052635860.1">
    <property type="nucleotide sequence ID" value="NZ_FSRH01000001.1"/>
</dbReference>
<keyword evidence="3 9" id="KW-0808">Transferase</keyword>
<dbReference type="GO" id="GO:0046872">
    <property type="term" value="F:metal ion binding"/>
    <property type="evidence" value="ECO:0007669"/>
    <property type="project" value="UniProtKB-KW"/>
</dbReference>
<dbReference type="SMART" id="SM00729">
    <property type="entry name" value="Elp3"/>
    <property type="match status" value="1"/>
</dbReference>
<evidence type="ECO:0000313" key="9">
    <source>
        <dbReference type="EMBL" id="KDR96621.1"/>
    </source>
</evidence>
<feature type="domain" description="Radical SAM core" evidence="8">
    <location>
        <begin position="149"/>
        <end position="372"/>
    </location>
</feature>
<organism evidence="9 10">
    <name type="scientific">Peptoclostridium litorale DSM 5388</name>
    <dbReference type="NCBI Taxonomy" id="1121324"/>
    <lineage>
        <taxon>Bacteria</taxon>
        <taxon>Bacillati</taxon>
        <taxon>Bacillota</taxon>
        <taxon>Clostridia</taxon>
        <taxon>Peptostreptococcales</taxon>
        <taxon>Peptoclostridiaceae</taxon>
        <taxon>Peptoclostridium</taxon>
    </lineage>
</organism>
<dbReference type="SFLD" id="SFLDS00029">
    <property type="entry name" value="Radical_SAM"/>
    <property type="match status" value="1"/>
</dbReference>
<evidence type="ECO:0000256" key="5">
    <source>
        <dbReference type="ARBA" id="ARBA00022723"/>
    </source>
</evidence>
<evidence type="ECO:0000256" key="3">
    <source>
        <dbReference type="ARBA" id="ARBA00022679"/>
    </source>
</evidence>